<evidence type="ECO:0000313" key="4">
    <source>
        <dbReference type="EMBL" id="KAL3799926.1"/>
    </source>
</evidence>
<dbReference type="SMART" id="SM00271">
    <property type="entry name" value="DnaJ"/>
    <property type="match status" value="1"/>
</dbReference>
<reference evidence="4 5" key="1">
    <citation type="journal article" date="2020" name="G3 (Bethesda)">
        <title>Improved Reference Genome for Cyclotella cryptica CCMP332, a Model for Cell Wall Morphogenesis, Salinity Adaptation, and Lipid Production in Diatoms (Bacillariophyta).</title>
        <authorList>
            <person name="Roberts W.R."/>
            <person name="Downey K.M."/>
            <person name="Ruck E.C."/>
            <person name="Traller J.C."/>
            <person name="Alverson A.J."/>
        </authorList>
    </citation>
    <scope>NUCLEOTIDE SEQUENCE [LARGE SCALE GENOMIC DNA]</scope>
    <source>
        <strain evidence="4 5">CCMP332</strain>
    </source>
</reference>
<evidence type="ECO:0000256" key="2">
    <source>
        <dbReference type="SAM" id="SignalP"/>
    </source>
</evidence>
<accession>A0ABD3QK38</accession>
<name>A0ABD3QK38_9STRA</name>
<dbReference type="InterPro" id="IPR036869">
    <property type="entry name" value="J_dom_sf"/>
</dbReference>
<dbReference type="PROSITE" id="PS50076">
    <property type="entry name" value="DNAJ_2"/>
    <property type="match status" value="1"/>
</dbReference>
<gene>
    <name evidence="4" type="ORF">HJC23_007399</name>
</gene>
<sequence length="577" mass="65740">MRLSSSAASASLLLLATTITTTNLPLLHASPHPNHNHLTNPNPIESWYRQKPHDTVLYDILHVRPDATAGEITKSYRRLCLKWHPDKVRRGRVNPSTVDDESSSNVATKRKHAEHKEDATHSSPPPPPPPPLPTATTTTIPQEDDYAQSKLQQITHAHEILSNDPTRLLYHRYGIRDGIEGAMRLLSGEKEGRLLPLENDPSGDLWKLMGYNSHHHHHHPRSRQERLHCLTGTMVEKLRPLVEGTVSQEAYVQTLYEECVVLSKSALGKHVLRCVGRAYRREGYRVLRTMKTSKTHDGEEEGFGDGNGRYGDNGQKYTVLRHHQKITDFVRDSWRDIQHITSAALASGKLVMVETKLKRLQKARERKRKNRARDAKMILTRGGKAGEDATTHCHDHEDMQENFYWNIGALSDEETDEPVEECMFSDDEGDMAADELDEEHFQHLADEKIYTALLSAHQTEVLWKLTKMDLDSTIREACRRMLAPTTRYWTDNNNHRREGWYAFFPSENSPYPHDWYHYPAKDSNVHNHHAHHSHSQPQDGWVGLDGNVVSMEVGRLRAAAALVLVGDIMVRCGKDSA</sequence>
<protein>
    <recommendedName>
        <fullName evidence="3">J domain-containing protein</fullName>
    </recommendedName>
</protein>
<organism evidence="4 5">
    <name type="scientific">Cyclotella cryptica</name>
    <dbReference type="NCBI Taxonomy" id="29204"/>
    <lineage>
        <taxon>Eukaryota</taxon>
        <taxon>Sar</taxon>
        <taxon>Stramenopiles</taxon>
        <taxon>Ochrophyta</taxon>
        <taxon>Bacillariophyta</taxon>
        <taxon>Coscinodiscophyceae</taxon>
        <taxon>Thalassiosirophycidae</taxon>
        <taxon>Stephanodiscales</taxon>
        <taxon>Stephanodiscaceae</taxon>
        <taxon>Cyclotella</taxon>
    </lineage>
</organism>
<dbReference type="Gene3D" id="1.10.287.110">
    <property type="entry name" value="DnaJ domain"/>
    <property type="match status" value="1"/>
</dbReference>
<dbReference type="EMBL" id="JABMIG020000035">
    <property type="protein sequence ID" value="KAL3799926.1"/>
    <property type="molecule type" value="Genomic_DNA"/>
</dbReference>
<dbReference type="Proteomes" id="UP001516023">
    <property type="component" value="Unassembled WGS sequence"/>
</dbReference>
<dbReference type="Pfam" id="PF00226">
    <property type="entry name" value="DnaJ"/>
    <property type="match status" value="1"/>
</dbReference>
<dbReference type="AlphaFoldDB" id="A0ABD3QK38"/>
<feature type="domain" description="J" evidence="3">
    <location>
        <begin position="56"/>
        <end position="174"/>
    </location>
</feature>
<evidence type="ECO:0000259" key="3">
    <source>
        <dbReference type="PROSITE" id="PS50076"/>
    </source>
</evidence>
<proteinExistence type="predicted"/>
<keyword evidence="2" id="KW-0732">Signal</keyword>
<evidence type="ECO:0000256" key="1">
    <source>
        <dbReference type="SAM" id="MobiDB-lite"/>
    </source>
</evidence>
<dbReference type="CDD" id="cd06257">
    <property type="entry name" value="DnaJ"/>
    <property type="match status" value="1"/>
</dbReference>
<feature type="signal peptide" evidence="2">
    <location>
        <begin position="1"/>
        <end position="29"/>
    </location>
</feature>
<feature type="chain" id="PRO_5044821091" description="J domain-containing protein" evidence="2">
    <location>
        <begin position="30"/>
        <end position="577"/>
    </location>
</feature>
<dbReference type="PRINTS" id="PR00625">
    <property type="entry name" value="JDOMAIN"/>
</dbReference>
<dbReference type="PANTHER" id="PTHR44094">
    <property type="entry name" value="DNAJ HEAT SHOCK N-TERMINAL DOMAIN-CONTAINING PROTEIN"/>
    <property type="match status" value="1"/>
</dbReference>
<feature type="compositionally biased region" description="Pro residues" evidence="1">
    <location>
        <begin position="123"/>
        <end position="133"/>
    </location>
</feature>
<evidence type="ECO:0000313" key="5">
    <source>
        <dbReference type="Proteomes" id="UP001516023"/>
    </source>
</evidence>
<dbReference type="InterPro" id="IPR001623">
    <property type="entry name" value="DnaJ_domain"/>
</dbReference>
<comment type="caution">
    <text evidence="4">The sequence shown here is derived from an EMBL/GenBank/DDBJ whole genome shotgun (WGS) entry which is preliminary data.</text>
</comment>
<dbReference type="SUPFAM" id="SSF46565">
    <property type="entry name" value="Chaperone J-domain"/>
    <property type="match status" value="1"/>
</dbReference>
<keyword evidence="5" id="KW-1185">Reference proteome</keyword>
<dbReference type="InterPro" id="IPR052423">
    <property type="entry name" value="EMIR"/>
</dbReference>
<dbReference type="PANTHER" id="PTHR44094:SF8">
    <property type="entry name" value="DNAJ HEAT SHOCK N-TERMINAL DOMAIN-CONTAINING PROTEIN-RELATED"/>
    <property type="match status" value="1"/>
</dbReference>
<feature type="region of interest" description="Disordered" evidence="1">
    <location>
        <begin position="89"/>
        <end position="139"/>
    </location>
</feature>